<dbReference type="AlphaFoldDB" id="A0A328TVC2"/>
<name>A0A328TVC2_9GAMM</name>
<dbReference type="EMBL" id="LJAM02000004">
    <property type="protein sequence ID" value="RAP73071.1"/>
    <property type="molecule type" value="Genomic_DNA"/>
</dbReference>
<dbReference type="RefSeq" id="WP_102135740.1">
    <property type="nucleotide sequence ID" value="NZ_LJAM02000004.1"/>
</dbReference>
<dbReference type="Proteomes" id="UP000244334">
    <property type="component" value="Unassembled WGS sequence"/>
</dbReference>
<organism evidence="1 2">
    <name type="scientific">Candidatus Erwinia dacicola</name>
    <dbReference type="NCBI Taxonomy" id="252393"/>
    <lineage>
        <taxon>Bacteria</taxon>
        <taxon>Pseudomonadati</taxon>
        <taxon>Pseudomonadota</taxon>
        <taxon>Gammaproteobacteria</taxon>
        <taxon>Enterobacterales</taxon>
        <taxon>Erwiniaceae</taxon>
        <taxon>Erwinia</taxon>
    </lineage>
</organism>
<proteinExistence type="predicted"/>
<protein>
    <submittedName>
        <fullName evidence="1">Uncharacterized protein</fullName>
    </submittedName>
</protein>
<gene>
    <name evidence="1" type="ORF">ACZ87_00074</name>
</gene>
<evidence type="ECO:0000313" key="2">
    <source>
        <dbReference type="Proteomes" id="UP000244334"/>
    </source>
</evidence>
<keyword evidence="2" id="KW-1185">Reference proteome</keyword>
<comment type="caution">
    <text evidence="1">The sequence shown here is derived from an EMBL/GenBank/DDBJ whole genome shotgun (WGS) entry which is preliminary data.</text>
</comment>
<evidence type="ECO:0000313" key="1">
    <source>
        <dbReference type="EMBL" id="RAP73071.1"/>
    </source>
</evidence>
<sequence length="179" mass="19645">MLNLTLRKTPVCTALSGVCLLVLDNDDQALFINGDYISELAETPALADVGRLTAAAMGVPLKRLELPEPAGEWCWGDITERLNSTAATLDARAKVTILECALKSGRGFHFCNHPLLSGSNSDLWFPRQEGESLHEAVERVMVMNHQAENVTRLEPVAGVRLENGKYPTLSLFFVQTTIH</sequence>
<dbReference type="OrthoDB" id="6506304at2"/>
<accession>A0A328TVC2</accession>
<reference evidence="1" key="1">
    <citation type="submission" date="2018-04" db="EMBL/GenBank/DDBJ databases">
        <title>Genomes of the Obligate Erwinia dacicola and Facultative Enterobacter sp. OLF Endosymbionts of the Olive Fruit fly, Bactrocera oleae.</title>
        <authorList>
            <person name="Estes A.M."/>
            <person name="Hearn D.J."/>
            <person name="Agarwal S."/>
            <person name="Pierson E.A."/>
            <person name="Dunning-Hotopp J.C."/>
        </authorList>
    </citation>
    <scope>NUCLEOTIDE SEQUENCE [LARGE SCALE GENOMIC DNA]</scope>
    <source>
        <strain evidence="1">Oroville</strain>
    </source>
</reference>